<dbReference type="PANTHER" id="PTHR37984:SF5">
    <property type="entry name" value="PROTEIN NYNRIN-LIKE"/>
    <property type="match status" value="1"/>
</dbReference>
<dbReference type="Gene3D" id="3.30.420.10">
    <property type="entry name" value="Ribonuclease H-like superfamily/Ribonuclease H"/>
    <property type="match status" value="1"/>
</dbReference>
<dbReference type="PROSITE" id="PS50994">
    <property type="entry name" value="INTEGRASE"/>
    <property type="match status" value="1"/>
</dbReference>
<protein>
    <recommendedName>
        <fullName evidence="2">Integrase catalytic domain-containing protein</fullName>
    </recommendedName>
</protein>
<organism evidence="3 4">
    <name type="scientific">Phaseolus coccineus</name>
    <name type="common">Scarlet runner bean</name>
    <name type="synonym">Phaseolus multiflorus</name>
    <dbReference type="NCBI Taxonomy" id="3886"/>
    <lineage>
        <taxon>Eukaryota</taxon>
        <taxon>Viridiplantae</taxon>
        <taxon>Streptophyta</taxon>
        <taxon>Embryophyta</taxon>
        <taxon>Tracheophyta</taxon>
        <taxon>Spermatophyta</taxon>
        <taxon>Magnoliopsida</taxon>
        <taxon>eudicotyledons</taxon>
        <taxon>Gunneridae</taxon>
        <taxon>Pentapetalae</taxon>
        <taxon>rosids</taxon>
        <taxon>fabids</taxon>
        <taxon>Fabales</taxon>
        <taxon>Fabaceae</taxon>
        <taxon>Papilionoideae</taxon>
        <taxon>50 kb inversion clade</taxon>
        <taxon>NPAAA clade</taxon>
        <taxon>indigoferoid/millettioid clade</taxon>
        <taxon>Phaseoleae</taxon>
        <taxon>Phaseolus</taxon>
    </lineage>
</organism>
<dbReference type="EMBL" id="JAYMYR010000001">
    <property type="protein sequence ID" value="KAK7382390.1"/>
    <property type="molecule type" value="Genomic_DNA"/>
</dbReference>
<feature type="coiled-coil region" evidence="1">
    <location>
        <begin position="211"/>
        <end position="242"/>
    </location>
</feature>
<dbReference type="AlphaFoldDB" id="A0AAN9P0Y3"/>
<dbReference type="GO" id="GO:0015074">
    <property type="term" value="P:DNA integration"/>
    <property type="evidence" value="ECO:0007669"/>
    <property type="project" value="InterPro"/>
</dbReference>
<dbReference type="InterPro" id="IPR050951">
    <property type="entry name" value="Retrovirus_Pol_polyprotein"/>
</dbReference>
<sequence length="576" mass="66327">MREDCVRYAQRCKKCQEHADWHQAPPEELRSLHSRWPFHTWGIDILGPFPLAVRQMKYLVVAIEYFTKWIEAEPVAQITAHKVQHFIWKNIACRFGIPRHLVSDNGTQFASQQLGKLCLELGIKQVFASVEHPQTNGQVESANRVLLRGLKRRLEKAKGAWAEEVPRIVWAYHTTPQSTTKETPFSLVYGSDAMIPVEIQESSPRFQNFVAEESNEERRVNLDLLDEAREEARIKSEALKRRVERQYRSKLRPRQFQVADLVMRRAHPYQLENKLSPKWTGPFRVTEVLGNGAYRLETLEGGAIPTPGMQGRGEKKMNLFYLVKERGRIVWFTVKALSLDFLQRVKVNRKRGPPQLIIQGRQKKRSSSTYQSRSTEREVLLSLSFKVDRKRGPPQLIIRGRQRGRKVEQLGFALKQVQARDWGARVVGRPRSSAKSVFPQRRVISHRCVPSEKGDRCASSEKGDQSSANAKLWHKRFILRVACGDSSTLNIQRYAGLKALGEGTQFWRLSLLYYTLGVFCPSFDLSVGVQTAVRAPIFLTFAGKLFYSEGGGRRLTWRFRLKGRVETGYSDLFDFR</sequence>
<dbReference type="InterPro" id="IPR001584">
    <property type="entry name" value="Integrase_cat-core"/>
</dbReference>
<comment type="caution">
    <text evidence="3">The sequence shown here is derived from an EMBL/GenBank/DDBJ whole genome shotgun (WGS) entry which is preliminary data.</text>
</comment>
<evidence type="ECO:0000259" key="2">
    <source>
        <dbReference type="PROSITE" id="PS50994"/>
    </source>
</evidence>
<name>A0AAN9P0Y3_PHACN</name>
<dbReference type="InterPro" id="IPR036397">
    <property type="entry name" value="RNaseH_sf"/>
</dbReference>
<dbReference type="Pfam" id="PF00665">
    <property type="entry name" value="rve"/>
    <property type="match status" value="1"/>
</dbReference>
<accession>A0AAN9P0Y3</accession>
<reference evidence="3 4" key="1">
    <citation type="submission" date="2024-01" db="EMBL/GenBank/DDBJ databases">
        <title>The genomes of 5 underutilized Papilionoideae crops provide insights into root nodulation and disease resistanc.</title>
        <authorList>
            <person name="Jiang F."/>
        </authorList>
    </citation>
    <scope>NUCLEOTIDE SEQUENCE [LARGE SCALE GENOMIC DNA]</scope>
    <source>
        <strain evidence="3">JINMINGXINNONG_FW02</strain>
        <tissue evidence="3">Leaves</tissue>
    </source>
</reference>
<keyword evidence="4" id="KW-1185">Reference proteome</keyword>
<evidence type="ECO:0000313" key="3">
    <source>
        <dbReference type="EMBL" id="KAK7382390.1"/>
    </source>
</evidence>
<dbReference type="InterPro" id="IPR012337">
    <property type="entry name" value="RNaseH-like_sf"/>
</dbReference>
<evidence type="ECO:0000256" key="1">
    <source>
        <dbReference type="SAM" id="Coils"/>
    </source>
</evidence>
<dbReference type="GO" id="GO:0003676">
    <property type="term" value="F:nucleic acid binding"/>
    <property type="evidence" value="ECO:0007669"/>
    <property type="project" value="InterPro"/>
</dbReference>
<evidence type="ECO:0000313" key="4">
    <source>
        <dbReference type="Proteomes" id="UP001374584"/>
    </source>
</evidence>
<dbReference type="SUPFAM" id="SSF53098">
    <property type="entry name" value="Ribonuclease H-like"/>
    <property type="match status" value="1"/>
</dbReference>
<proteinExistence type="predicted"/>
<dbReference type="PANTHER" id="PTHR37984">
    <property type="entry name" value="PROTEIN CBG26694"/>
    <property type="match status" value="1"/>
</dbReference>
<gene>
    <name evidence="3" type="ORF">VNO80_01241</name>
</gene>
<feature type="domain" description="Integrase catalytic" evidence="2">
    <location>
        <begin position="33"/>
        <end position="192"/>
    </location>
</feature>
<dbReference type="Proteomes" id="UP001374584">
    <property type="component" value="Unassembled WGS sequence"/>
</dbReference>
<keyword evidence="1" id="KW-0175">Coiled coil</keyword>